<dbReference type="GO" id="GO:0009236">
    <property type="term" value="P:cobalamin biosynthetic process"/>
    <property type="evidence" value="ECO:0007669"/>
    <property type="project" value="InterPro"/>
</dbReference>
<proteinExistence type="predicted"/>
<dbReference type="EMBL" id="DXBU01000119">
    <property type="protein sequence ID" value="HIZ22852.1"/>
    <property type="molecule type" value="Genomic_DNA"/>
</dbReference>
<dbReference type="Proteomes" id="UP000824041">
    <property type="component" value="Unassembled WGS sequence"/>
</dbReference>
<dbReference type="SUPFAM" id="SSF52540">
    <property type="entry name" value="P-loop containing nucleoside triphosphate hydrolases"/>
    <property type="match status" value="1"/>
</dbReference>
<feature type="non-terminal residue" evidence="1">
    <location>
        <position position="90"/>
    </location>
</feature>
<dbReference type="InterPro" id="IPR027417">
    <property type="entry name" value="P-loop_NTPase"/>
</dbReference>
<dbReference type="AlphaFoldDB" id="A0A9D2DT89"/>
<name>A0A9D2DT89_9FIRM</name>
<dbReference type="InterPro" id="IPR003724">
    <property type="entry name" value="CblAdoTrfase_CobA"/>
</dbReference>
<dbReference type="Gene3D" id="3.40.50.300">
    <property type="entry name" value="P-loop containing nucleotide triphosphate hydrolases"/>
    <property type="match status" value="1"/>
</dbReference>
<gene>
    <name evidence="1" type="ORF">IAA21_08670</name>
</gene>
<dbReference type="Pfam" id="PF02572">
    <property type="entry name" value="CobA_CobO_BtuR"/>
    <property type="match status" value="1"/>
</dbReference>
<sequence>MEKESTEIYCGNGVGKTTLALGQSMKASVQGKSVIMIQFLKGKEKRELDFLEELDNLDIKIFRFERFETCYKDLNEQEKDEEKRNIINGL</sequence>
<evidence type="ECO:0000313" key="1">
    <source>
        <dbReference type="EMBL" id="HIZ22852.1"/>
    </source>
</evidence>
<dbReference type="GO" id="GO:0008817">
    <property type="term" value="F:corrinoid adenosyltransferase activity"/>
    <property type="evidence" value="ECO:0007669"/>
    <property type="project" value="InterPro"/>
</dbReference>
<dbReference type="GO" id="GO:0005524">
    <property type="term" value="F:ATP binding"/>
    <property type="evidence" value="ECO:0007669"/>
    <property type="project" value="InterPro"/>
</dbReference>
<evidence type="ECO:0000313" key="2">
    <source>
        <dbReference type="Proteomes" id="UP000824041"/>
    </source>
</evidence>
<reference evidence="1" key="2">
    <citation type="submission" date="2021-04" db="EMBL/GenBank/DDBJ databases">
        <authorList>
            <person name="Gilroy R."/>
        </authorList>
    </citation>
    <scope>NUCLEOTIDE SEQUENCE</scope>
    <source>
        <strain evidence="1">14324</strain>
    </source>
</reference>
<comment type="caution">
    <text evidence="1">The sequence shown here is derived from an EMBL/GenBank/DDBJ whole genome shotgun (WGS) entry which is preliminary data.</text>
</comment>
<reference evidence="1" key="1">
    <citation type="journal article" date="2021" name="PeerJ">
        <title>Extensive microbial diversity within the chicken gut microbiome revealed by metagenomics and culture.</title>
        <authorList>
            <person name="Gilroy R."/>
            <person name="Ravi A."/>
            <person name="Getino M."/>
            <person name="Pursley I."/>
            <person name="Horton D.L."/>
            <person name="Alikhan N.F."/>
            <person name="Baker D."/>
            <person name="Gharbi K."/>
            <person name="Hall N."/>
            <person name="Watson M."/>
            <person name="Adriaenssens E.M."/>
            <person name="Foster-Nyarko E."/>
            <person name="Jarju S."/>
            <person name="Secka A."/>
            <person name="Antonio M."/>
            <person name="Oren A."/>
            <person name="Chaudhuri R.R."/>
            <person name="La Ragione R."/>
            <person name="Hildebrand F."/>
            <person name="Pallen M.J."/>
        </authorList>
    </citation>
    <scope>NUCLEOTIDE SEQUENCE</scope>
    <source>
        <strain evidence="1">14324</strain>
    </source>
</reference>
<accession>A0A9D2DT89</accession>
<organism evidence="1 2">
    <name type="scientific">Candidatus Blautia faecigallinarum</name>
    <dbReference type="NCBI Taxonomy" id="2838488"/>
    <lineage>
        <taxon>Bacteria</taxon>
        <taxon>Bacillati</taxon>
        <taxon>Bacillota</taxon>
        <taxon>Clostridia</taxon>
        <taxon>Lachnospirales</taxon>
        <taxon>Lachnospiraceae</taxon>
        <taxon>Blautia</taxon>
    </lineage>
</organism>
<protein>
    <submittedName>
        <fullName evidence="1">Cob(I)yrinic acid a,c-diamide adenosyltransferase</fullName>
    </submittedName>
</protein>